<dbReference type="InterPro" id="IPR032808">
    <property type="entry name" value="DoxX"/>
</dbReference>
<accession>A0ABP6RJW9</accession>
<evidence type="ECO:0000256" key="5">
    <source>
        <dbReference type="ARBA" id="ARBA00022989"/>
    </source>
</evidence>
<comment type="similarity">
    <text evidence="2">Belongs to the DoxX family.</text>
</comment>
<proteinExistence type="inferred from homology"/>
<dbReference type="EMBL" id="BAAAYK010000038">
    <property type="protein sequence ID" value="GAA3355392.1"/>
    <property type="molecule type" value="Genomic_DNA"/>
</dbReference>
<feature type="transmembrane region" description="Helical" evidence="8">
    <location>
        <begin position="196"/>
        <end position="215"/>
    </location>
</feature>
<reference evidence="10" key="1">
    <citation type="journal article" date="2019" name="Int. J. Syst. Evol. Microbiol.">
        <title>The Global Catalogue of Microorganisms (GCM) 10K type strain sequencing project: providing services to taxonomists for standard genome sequencing and annotation.</title>
        <authorList>
            <consortium name="The Broad Institute Genomics Platform"/>
            <consortium name="The Broad Institute Genome Sequencing Center for Infectious Disease"/>
            <person name="Wu L."/>
            <person name="Ma J."/>
        </authorList>
    </citation>
    <scope>NUCLEOTIDE SEQUENCE [LARGE SCALE GENOMIC DNA]</scope>
    <source>
        <strain evidence="10">JCM 9687</strain>
    </source>
</reference>
<keyword evidence="4 8" id="KW-0812">Transmembrane</keyword>
<keyword evidence="5 8" id="KW-1133">Transmembrane helix</keyword>
<evidence type="ECO:0000256" key="8">
    <source>
        <dbReference type="SAM" id="Phobius"/>
    </source>
</evidence>
<sequence>MRDALAFCAVSIHDDRPSGHRDERPQRGGKKSADGPAGTQGLGVQDYDYDYYDDAAYSDANATAVVDRGSGADFYEELDDRKPFAWNAGTDLGLLVLRLVVGGIFAAHGAQKLFGVLGGSGPEKFAQSLAKAGFEQSAVLSLVTGGTELGAGALLVLGLFTPLAAAGIVGVMASAIVSMKLPGPFFDQEGGYEYPVVLIAIALCLMFTGPGRVALDNGRSWFRHPLVSGFICLVIAAGSAAAVLVLLRS</sequence>
<dbReference type="PANTHER" id="PTHR33452">
    <property type="entry name" value="OXIDOREDUCTASE CATD-RELATED"/>
    <property type="match status" value="1"/>
</dbReference>
<evidence type="ECO:0000256" key="1">
    <source>
        <dbReference type="ARBA" id="ARBA00004651"/>
    </source>
</evidence>
<comment type="subcellular location">
    <subcellularLocation>
        <location evidence="1">Cell membrane</location>
        <topology evidence="1">Multi-pass membrane protein</topology>
    </subcellularLocation>
</comment>
<comment type="caution">
    <text evidence="9">The sequence shown here is derived from an EMBL/GenBank/DDBJ whole genome shotgun (WGS) entry which is preliminary data.</text>
</comment>
<keyword evidence="3" id="KW-1003">Cell membrane</keyword>
<evidence type="ECO:0000256" key="6">
    <source>
        <dbReference type="ARBA" id="ARBA00023136"/>
    </source>
</evidence>
<dbReference type="PANTHER" id="PTHR33452:SF1">
    <property type="entry name" value="INNER MEMBRANE PROTEIN YPHA-RELATED"/>
    <property type="match status" value="1"/>
</dbReference>
<feature type="transmembrane region" description="Helical" evidence="8">
    <location>
        <begin position="227"/>
        <end position="247"/>
    </location>
</feature>
<evidence type="ECO:0000256" key="2">
    <source>
        <dbReference type="ARBA" id="ARBA00006679"/>
    </source>
</evidence>
<feature type="compositionally biased region" description="Basic and acidic residues" evidence="7">
    <location>
        <begin position="14"/>
        <end position="26"/>
    </location>
</feature>
<gene>
    <name evidence="9" type="ORF">GCM10020366_15310</name>
</gene>
<evidence type="ECO:0000256" key="7">
    <source>
        <dbReference type="SAM" id="MobiDB-lite"/>
    </source>
</evidence>
<evidence type="ECO:0008006" key="11">
    <source>
        <dbReference type="Google" id="ProtNLM"/>
    </source>
</evidence>
<evidence type="ECO:0000256" key="4">
    <source>
        <dbReference type="ARBA" id="ARBA00022692"/>
    </source>
</evidence>
<dbReference type="Proteomes" id="UP001500483">
    <property type="component" value="Unassembled WGS sequence"/>
</dbReference>
<feature type="region of interest" description="Disordered" evidence="7">
    <location>
        <begin position="14"/>
        <end position="42"/>
    </location>
</feature>
<dbReference type="InterPro" id="IPR051907">
    <property type="entry name" value="DoxX-like_oxidoreductase"/>
</dbReference>
<keyword evidence="6 8" id="KW-0472">Membrane</keyword>
<evidence type="ECO:0000313" key="10">
    <source>
        <dbReference type="Proteomes" id="UP001500483"/>
    </source>
</evidence>
<dbReference type="Pfam" id="PF07681">
    <property type="entry name" value="DoxX"/>
    <property type="match status" value="1"/>
</dbReference>
<evidence type="ECO:0000256" key="3">
    <source>
        <dbReference type="ARBA" id="ARBA00022475"/>
    </source>
</evidence>
<evidence type="ECO:0000313" key="9">
    <source>
        <dbReference type="EMBL" id="GAA3355392.1"/>
    </source>
</evidence>
<protein>
    <recommendedName>
        <fullName evidence="11">DoxX family protein</fullName>
    </recommendedName>
</protein>
<feature type="transmembrane region" description="Helical" evidence="8">
    <location>
        <begin position="154"/>
        <end position="176"/>
    </location>
</feature>
<keyword evidence="10" id="KW-1185">Reference proteome</keyword>
<name>A0ABP6RJW9_9PSEU</name>
<organism evidence="9 10">
    <name type="scientific">Saccharopolyspora gregorii</name>
    <dbReference type="NCBI Taxonomy" id="33914"/>
    <lineage>
        <taxon>Bacteria</taxon>
        <taxon>Bacillati</taxon>
        <taxon>Actinomycetota</taxon>
        <taxon>Actinomycetes</taxon>
        <taxon>Pseudonocardiales</taxon>
        <taxon>Pseudonocardiaceae</taxon>
        <taxon>Saccharopolyspora</taxon>
    </lineage>
</organism>